<protein>
    <submittedName>
        <fullName evidence="2">Zn-binding protein involved in type VI secretion</fullName>
    </submittedName>
</protein>
<evidence type="ECO:0000313" key="2">
    <source>
        <dbReference type="EMBL" id="REG30622.1"/>
    </source>
</evidence>
<name>A0AAC8TAD5_9BACT</name>
<dbReference type="Proteomes" id="UP000035579">
    <property type="component" value="Chromosome"/>
</dbReference>
<dbReference type="Gene3D" id="2.60.200.60">
    <property type="match status" value="2"/>
</dbReference>
<gene>
    <name evidence="1" type="ORF">AA314_00323</name>
    <name evidence="2" type="ORF">ATI61_10691</name>
</gene>
<evidence type="ECO:0000313" key="4">
    <source>
        <dbReference type="Proteomes" id="UP000256345"/>
    </source>
</evidence>
<keyword evidence="4" id="KW-1185">Reference proteome</keyword>
<proteinExistence type="predicted"/>
<evidence type="ECO:0000313" key="3">
    <source>
        <dbReference type="Proteomes" id="UP000035579"/>
    </source>
</evidence>
<dbReference type="AlphaFoldDB" id="A0AAC8TAD5"/>
<evidence type="ECO:0000313" key="1">
    <source>
        <dbReference type="EMBL" id="AKI98696.1"/>
    </source>
</evidence>
<dbReference type="KEGG" id="age:AA314_00323"/>
<dbReference type="Proteomes" id="UP000256345">
    <property type="component" value="Unassembled WGS sequence"/>
</dbReference>
<accession>A0AAC8TAD5</accession>
<dbReference type="CDD" id="cd14738">
    <property type="entry name" value="PAAR_2"/>
    <property type="match status" value="1"/>
</dbReference>
<organism evidence="1 3">
    <name type="scientific">Archangium gephyra</name>
    <dbReference type="NCBI Taxonomy" id="48"/>
    <lineage>
        <taxon>Bacteria</taxon>
        <taxon>Pseudomonadati</taxon>
        <taxon>Myxococcota</taxon>
        <taxon>Myxococcia</taxon>
        <taxon>Myxococcales</taxon>
        <taxon>Cystobacterineae</taxon>
        <taxon>Archangiaceae</taxon>
        <taxon>Archangium</taxon>
    </lineage>
</organism>
<reference evidence="1 3" key="1">
    <citation type="submission" date="2015-05" db="EMBL/GenBank/DDBJ databases">
        <title>Genome assembly of Archangium gephyra DSM 2261.</title>
        <authorList>
            <person name="Sharma G."/>
            <person name="Subramanian S."/>
        </authorList>
    </citation>
    <scope>NUCLEOTIDE SEQUENCE [LARGE SCALE GENOMIC DNA]</scope>
    <source>
        <strain evidence="1 3">DSM 2261</strain>
    </source>
</reference>
<sequence length="135" mass="13658">MPPAARITDMHVCPMVNPGPVPHVGGPTTSGEGTVLIGYQPAARVGDSLLCTGPGVSDSISQGEASVIIGGKPAARLGDPTSHGGVIVAGCPTVVIGSSAQGQTITIAAREGTPFCEECEKRRKQQEQQSQAKEG</sequence>
<dbReference type="RefSeq" id="WP_047853992.1">
    <property type="nucleotide sequence ID" value="NZ_CP011509.1"/>
</dbReference>
<reference evidence="2 4" key="2">
    <citation type="submission" date="2018-08" db="EMBL/GenBank/DDBJ databases">
        <title>Genomic Encyclopedia of Archaeal and Bacterial Type Strains, Phase II (KMG-II): from individual species to whole genera.</title>
        <authorList>
            <person name="Goeker M."/>
        </authorList>
    </citation>
    <scope>NUCLEOTIDE SEQUENCE [LARGE SCALE GENOMIC DNA]</scope>
    <source>
        <strain evidence="2 4">DSM 2261</strain>
    </source>
</reference>
<dbReference type="EMBL" id="CP011509">
    <property type="protein sequence ID" value="AKI98696.1"/>
    <property type="molecule type" value="Genomic_DNA"/>
</dbReference>
<dbReference type="Pfam" id="PF05488">
    <property type="entry name" value="PAAR_motif"/>
    <property type="match status" value="1"/>
</dbReference>
<dbReference type="InterPro" id="IPR008727">
    <property type="entry name" value="PAAR_motif"/>
</dbReference>
<dbReference type="EMBL" id="QUMU01000006">
    <property type="protein sequence ID" value="REG30622.1"/>
    <property type="molecule type" value="Genomic_DNA"/>
</dbReference>